<dbReference type="InterPro" id="IPR051086">
    <property type="entry name" value="RNase_D-like"/>
</dbReference>
<name>A0A1S8TL60_9CLOT</name>
<dbReference type="SUPFAM" id="SSF47819">
    <property type="entry name" value="HRDC-like"/>
    <property type="match status" value="2"/>
</dbReference>
<protein>
    <submittedName>
        <fullName evidence="3">Ribonuclease D</fullName>
        <ecNumber evidence="3">3.1.13.5</ecNumber>
    </submittedName>
</protein>
<dbReference type="Pfam" id="PF00570">
    <property type="entry name" value="HRDC"/>
    <property type="match status" value="2"/>
</dbReference>
<dbReference type="AlphaFoldDB" id="A0A1S8TL60"/>
<evidence type="ECO:0000259" key="1">
    <source>
        <dbReference type="PROSITE" id="PS50965"/>
    </source>
</evidence>
<keyword evidence="4" id="KW-1185">Reference proteome</keyword>
<dbReference type="InterPro" id="IPR010997">
    <property type="entry name" value="HRDC-like_sf"/>
</dbReference>
<dbReference type="PROSITE" id="PS50967">
    <property type="entry name" value="HRDC"/>
    <property type="match status" value="2"/>
</dbReference>
<dbReference type="OrthoDB" id="9776650at2"/>
<accession>A0A1S8TL60</accession>
<feature type="domain" description="HRDC" evidence="2">
    <location>
        <begin position="295"/>
        <end position="378"/>
    </location>
</feature>
<dbReference type="PROSITE" id="PS50965">
    <property type="entry name" value="NERD"/>
    <property type="match status" value="1"/>
</dbReference>
<comment type="caution">
    <text evidence="3">The sequence shown here is derived from an EMBL/GenBank/DDBJ whole genome shotgun (WGS) entry which is preliminary data.</text>
</comment>
<dbReference type="InterPro" id="IPR011528">
    <property type="entry name" value="NERD"/>
</dbReference>
<dbReference type="Pfam" id="PF08378">
    <property type="entry name" value="NERD"/>
    <property type="match status" value="1"/>
</dbReference>
<dbReference type="RefSeq" id="WP_077847093.1">
    <property type="nucleotide sequence ID" value="NZ_LZZM01000127.1"/>
</dbReference>
<dbReference type="GO" id="GO:0000166">
    <property type="term" value="F:nucleotide binding"/>
    <property type="evidence" value="ECO:0007669"/>
    <property type="project" value="InterPro"/>
</dbReference>
<dbReference type="InterPro" id="IPR044876">
    <property type="entry name" value="HRDC_dom_sf"/>
</dbReference>
<dbReference type="Proteomes" id="UP000190890">
    <property type="component" value="Unassembled WGS sequence"/>
</dbReference>
<dbReference type="SMART" id="SM00341">
    <property type="entry name" value="HRDC"/>
    <property type="match status" value="2"/>
</dbReference>
<organism evidence="3 4">
    <name type="scientific">Clostridium puniceum</name>
    <dbReference type="NCBI Taxonomy" id="29367"/>
    <lineage>
        <taxon>Bacteria</taxon>
        <taxon>Bacillati</taxon>
        <taxon>Bacillota</taxon>
        <taxon>Clostridia</taxon>
        <taxon>Eubacteriales</taxon>
        <taxon>Clostridiaceae</taxon>
        <taxon>Clostridium</taxon>
    </lineage>
</organism>
<gene>
    <name evidence="3" type="primary">rnd</name>
    <name evidence="3" type="ORF">CLPUN_19310</name>
</gene>
<evidence type="ECO:0000313" key="3">
    <source>
        <dbReference type="EMBL" id="OOM78322.1"/>
    </source>
</evidence>
<dbReference type="PANTHER" id="PTHR47649:SF1">
    <property type="entry name" value="RIBONUCLEASE D"/>
    <property type="match status" value="1"/>
</dbReference>
<keyword evidence="3" id="KW-0378">Hydrolase</keyword>
<sequence length="475" mass="55032">MGFISNLLNIENSQFKTISKPTAIKEFGTENDNLQVLDELLSKLKNDEKKELVNKEIKAMKRGLQGEKTVDFEFRNCVSPFIYLHDVRIEYDERTSQIDYLVITKKYICVIETKQLLGDVNINSEGEFVRVYKNKNGYENKEGMLSPIEQNRKHVNLIKRILKEVFECENVPVKSLVIMANPKAIIRKKYASEEIQNQIIRAENLGNYIENLDNEFKKVVFKEETAFKIAEYFKEKHTPINIDYRAKFGITEQDFCEESSIVEKDISEEQKIDSNDLNATEKLSEDGINLAIELSESDIDLAEKLKLYRNEKAKEEGYSGLKYHYVFPSSTINNLVEKKPQTVEQLHDIKGLGEVKINKYGNDILKIIQEYVANGKDTNEKNHDELNIHGEKEIKDQLKKFRTETAKKEKIKPFMVFKDEQIEELIKVKPKTKGQLLEVKGFGEIKVEKYGEGILNVFNIIDKIESFSGNNEIVK</sequence>
<dbReference type="EMBL" id="LZZM01000127">
    <property type="protein sequence ID" value="OOM78322.1"/>
    <property type="molecule type" value="Genomic_DNA"/>
</dbReference>
<dbReference type="STRING" id="29367.CLPUN_19310"/>
<reference evidence="3 4" key="1">
    <citation type="submission" date="2016-05" db="EMBL/GenBank/DDBJ databases">
        <title>Microbial solvent formation.</title>
        <authorList>
            <person name="Poehlein A."/>
            <person name="Montoya Solano J.D."/>
            <person name="Flitsch S."/>
            <person name="Krabben P."/>
            <person name="Duerre P."/>
            <person name="Daniel R."/>
        </authorList>
    </citation>
    <scope>NUCLEOTIDE SEQUENCE [LARGE SCALE GENOMIC DNA]</scope>
    <source>
        <strain evidence="3 4">DSM 2619</strain>
    </source>
</reference>
<dbReference type="PANTHER" id="PTHR47649">
    <property type="entry name" value="RIBONUCLEASE D"/>
    <property type="match status" value="1"/>
</dbReference>
<dbReference type="Gene3D" id="1.10.150.80">
    <property type="entry name" value="HRDC domain"/>
    <property type="match status" value="2"/>
</dbReference>
<proteinExistence type="predicted"/>
<dbReference type="GO" id="GO:0033890">
    <property type="term" value="F:ribonuclease D activity"/>
    <property type="evidence" value="ECO:0007669"/>
    <property type="project" value="UniProtKB-EC"/>
</dbReference>
<evidence type="ECO:0000259" key="2">
    <source>
        <dbReference type="PROSITE" id="PS50967"/>
    </source>
</evidence>
<evidence type="ECO:0000313" key="4">
    <source>
        <dbReference type="Proteomes" id="UP000190890"/>
    </source>
</evidence>
<feature type="domain" description="NERD" evidence="1">
    <location>
        <begin position="62"/>
        <end position="181"/>
    </location>
</feature>
<dbReference type="EC" id="3.1.13.5" evidence="3"/>
<feature type="domain" description="HRDC" evidence="2">
    <location>
        <begin position="388"/>
        <end position="468"/>
    </location>
</feature>
<dbReference type="InterPro" id="IPR002121">
    <property type="entry name" value="HRDC_dom"/>
</dbReference>
<dbReference type="GO" id="GO:0003676">
    <property type="term" value="F:nucleic acid binding"/>
    <property type="evidence" value="ECO:0007669"/>
    <property type="project" value="InterPro"/>
</dbReference>